<sequence length="69" mass="7373">MTNPPVTIRFNGEAREVFAGAMLSDLLGERPRRGVAVAVNKRVIPRSEHNTTPVNDGDAIDVVTAMQGG</sequence>
<accession>A0A542ZR37</accession>
<reference evidence="1 2" key="1">
    <citation type="submission" date="2019-06" db="EMBL/GenBank/DDBJ databases">
        <title>Sequencing the genomes of 1000 actinobacteria strains.</title>
        <authorList>
            <person name="Klenk H.-P."/>
        </authorList>
    </citation>
    <scope>NUCLEOTIDE SEQUENCE [LARGE SCALE GENOMIC DNA]</scope>
    <source>
        <strain evidence="1 2">DSM 8251</strain>
    </source>
</reference>
<dbReference type="Gene3D" id="3.10.20.30">
    <property type="match status" value="1"/>
</dbReference>
<dbReference type="InterPro" id="IPR012675">
    <property type="entry name" value="Beta-grasp_dom_sf"/>
</dbReference>
<dbReference type="InterPro" id="IPR003749">
    <property type="entry name" value="ThiS/MoaD-like"/>
</dbReference>
<dbReference type="Proteomes" id="UP000316196">
    <property type="component" value="Unassembled WGS sequence"/>
</dbReference>
<protein>
    <submittedName>
        <fullName evidence="1">Sulfur carrier protein</fullName>
    </submittedName>
</protein>
<dbReference type="NCBIfam" id="TIGR01683">
    <property type="entry name" value="thiS"/>
    <property type="match status" value="1"/>
</dbReference>
<dbReference type="Pfam" id="PF02597">
    <property type="entry name" value="ThiS"/>
    <property type="match status" value="1"/>
</dbReference>
<dbReference type="RefSeq" id="WP_246044216.1">
    <property type="nucleotide sequence ID" value="NZ_BAAAMD010000001.1"/>
</dbReference>
<dbReference type="AlphaFoldDB" id="A0A542ZR37"/>
<proteinExistence type="predicted"/>
<gene>
    <name evidence="1" type="ORF">FB460_0609</name>
</gene>
<dbReference type="PANTHER" id="PTHR34472:SF1">
    <property type="entry name" value="SULFUR CARRIER PROTEIN THIS"/>
    <property type="match status" value="1"/>
</dbReference>
<dbReference type="PANTHER" id="PTHR34472">
    <property type="entry name" value="SULFUR CARRIER PROTEIN THIS"/>
    <property type="match status" value="1"/>
</dbReference>
<dbReference type="EMBL" id="VFOR01000001">
    <property type="protein sequence ID" value="TQL62818.1"/>
    <property type="molecule type" value="Genomic_DNA"/>
</dbReference>
<name>A0A542ZR37_9ACTN</name>
<organism evidence="1 2">
    <name type="scientific">Propioniferax innocua</name>
    <dbReference type="NCBI Taxonomy" id="1753"/>
    <lineage>
        <taxon>Bacteria</taxon>
        <taxon>Bacillati</taxon>
        <taxon>Actinomycetota</taxon>
        <taxon>Actinomycetes</taxon>
        <taxon>Propionibacteriales</taxon>
        <taxon>Propionibacteriaceae</taxon>
        <taxon>Propioniferax</taxon>
    </lineage>
</organism>
<dbReference type="InterPro" id="IPR016155">
    <property type="entry name" value="Mopterin_synth/thiamin_S_b"/>
</dbReference>
<evidence type="ECO:0000313" key="2">
    <source>
        <dbReference type="Proteomes" id="UP000316196"/>
    </source>
</evidence>
<evidence type="ECO:0000313" key="1">
    <source>
        <dbReference type="EMBL" id="TQL62818.1"/>
    </source>
</evidence>
<dbReference type="SUPFAM" id="SSF54285">
    <property type="entry name" value="MoaD/ThiS"/>
    <property type="match status" value="1"/>
</dbReference>
<keyword evidence="2" id="KW-1185">Reference proteome</keyword>
<dbReference type="CDD" id="cd00565">
    <property type="entry name" value="Ubl_ThiS"/>
    <property type="match status" value="1"/>
</dbReference>
<dbReference type="InterPro" id="IPR010035">
    <property type="entry name" value="Thi_S"/>
</dbReference>
<comment type="caution">
    <text evidence="1">The sequence shown here is derived from an EMBL/GenBank/DDBJ whole genome shotgun (WGS) entry which is preliminary data.</text>
</comment>